<feature type="active site" evidence="2">
    <location>
        <position position="697"/>
    </location>
</feature>
<dbReference type="Pfam" id="PF20436">
    <property type="entry name" value="LonB_AAA-LID"/>
    <property type="match status" value="1"/>
</dbReference>
<feature type="domain" description="Lon proteolytic" evidence="4">
    <location>
        <begin position="564"/>
        <end position="759"/>
    </location>
</feature>
<dbReference type="InterPro" id="IPR046844">
    <property type="entry name" value="Lon-like_helical"/>
</dbReference>
<dbReference type="PANTHER" id="PTHR10046">
    <property type="entry name" value="ATP DEPENDENT LON PROTEASE FAMILY MEMBER"/>
    <property type="match status" value="1"/>
</dbReference>
<dbReference type="GO" id="GO:0004176">
    <property type="term" value="F:ATP-dependent peptidase activity"/>
    <property type="evidence" value="ECO:0007669"/>
    <property type="project" value="UniProtKB-UniRule"/>
</dbReference>
<keyword evidence="3" id="KW-0175">Coiled coil</keyword>
<protein>
    <recommendedName>
        <fullName evidence="2">endopeptidase La</fullName>
        <ecNumber evidence="2">3.4.21.53</ecNumber>
    </recommendedName>
</protein>
<dbReference type="GO" id="GO:0030163">
    <property type="term" value="P:protein catabolic process"/>
    <property type="evidence" value="ECO:0007669"/>
    <property type="project" value="InterPro"/>
</dbReference>
<dbReference type="InterPro" id="IPR041699">
    <property type="entry name" value="AAA_32"/>
</dbReference>
<dbReference type="Pfam" id="PF20437">
    <property type="entry name" value="LonC_helical"/>
    <property type="match status" value="1"/>
</dbReference>
<feature type="active site" evidence="2">
    <location>
        <position position="654"/>
    </location>
</feature>
<comment type="similarity">
    <text evidence="2">Belongs to the peptidase S16 family.</text>
</comment>
<comment type="catalytic activity">
    <reaction evidence="2">
        <text>Hydrolysis of proteins in presence of ATP.</text>
        <dbReference type="EC" id="3.4.21.53"/>
    </reaction>
</comment>
<dbReference type="GO" id="GO:0006508">
    <property type="term" value="P:proteolysis"/>
    <property type="evidence" value="ECO:0007669"/>
    <property type="project" value="UniProtKB-KW"/>
</dbReference>
<dbReference type="GO" id="GO:0005524">
    <property type="term" value="F:ATP binding"/>
    <property type="evidence" value="ECO:0007669"/>
    <property type="project" value="InterPro"/>
</dbReference>
<evidence type="ECO:0000256" key="1">
    <source>
        <dbReference type="ARBA" id="ARBA00022670"/>
    </source>
</evidence>
<accession>A0A0M4CYH1</accession>
<dbReference type="PROSITE" id="PS51786">
    <property type="entry name" value="LON_PROTEOLYTIC"/>
    <property type="match status" value="1"/>
</dbReference>
<sequence length="805" mass="90565">MEKYRLSPDELFWRCDPNQFEFATTAELSSLEGAIGQDRALTAIEFGLGIEDDGFNIFILGEPGTGRSSTIKKILRKRAADRPVPADWCYVLDFEDETRPGLIELPAGKGKEFARDVETLVGRLAEDLPKVFESKTYEEQKNRIETEYQEKNKALFQKLEQQVSDEGFILQRTPNGLVLVPKKNEQPLSQQDYEALSDEERAALDRKGEAMQELLNEVLRQIRDLEGEMRREVARMEKDVLLSAVGQLFAELEEKYQAFDRILAHFESCKKDLLSRLEEFRPSQGPQITLPGLKMGGQEPSFDRYRINSFVDNSALKGAPVIYEPNPTYFNIFGRIEHVIQMGNAITNFTMIKPGALHRANGGYLILDCREVLINVFTYEALKRCIRNKEIRIEDMAEQFRLIATVSLKPRPVPLNCKIILIGPPLLYYLLYQLDTDFRKFFKVKADFDRMMKNTWENVQQYAQFIATHCREEKLLPFDPTGVSRVVEYAARLIEDKNRLSSRFLDLCDLIRESAYYAGLQGRERVDTSHVELALEAKIYRSNKTEERIQELIDDGTILVDTEGSVVGQINGLSVYMLGDYAFGKPSRLTVRTYLGKGGVINIEREAKLSGPIHDKGVMILSGFFGERFAQDKPLALAASICFEQSYAGVEGDSASSAELYALLSSLARLPLKQGIAVTGSVNQHGQIQPIGGVNEKIEGFFTVCKAKGMTGEQGVIIPAQNVKNLMLKPEVVEAVRNGQFHVWAVATIDQGIEILTGTPAGEAQEDGSWPEETVNGRVDRRLLSMAEVLRKFGRGGEKSGEKGD</sequence>
<gene>
    <name evidence="5" type="ORF">DSOUD_2778</name>
</gene>
<dbReference type="InterPro" id="IPR020568">
    <property type="entry name" value="Ribosomal_Su5_D2-typ_SF"/>
</dbReference>
<dbReference type="KEGG" id="des:DSOUD_2778"/>
<dbReference type="Gene3D" id="3.40.50.300">
    <property type="entry name" value="P-loop containing nucleotide triphosphate hydrolases"/>
    <property type="match status" value="1"/>
</dbReference>
<dbReference type="Gene3D" id="3.30.230.10">
    <property type="match status" value="1"/>
</dbReference>
<keyword evidence="2" id="KW-0720">Serine protease</keyword>
<dbReference type="InterPro" id="IPR027417">
    <property type="entry name" value="P-loop_NTPase"/>
</dbReference>
<dbReference type="SUPFAM" id="SSF52540">
    <property type="entry name" value="P-loop containing nucleoside triphosphate hydrolases"/>
    <property type="match status" value="1"/>
</dbReference>
<dbReference type="Pfam" id="PF13654">
    <property type="entry name" value="AAA_32"/>
    <property type="match status" value="1"/>
</dbReference>
<dbReference type="GO" id="GO:0004252">
    <property type="term" value="F:serine-type endopeptidase activity"/>
    <property type="evidence" value="ECO:0007669"/>
    <property type="project" value="UniProtKB-UniRule"/>
</dbReference>
<keyword evidence="2" id="KW-0378">Hydrolase</keyword>
<dbReference type="InterPro" id="IPR014721">
    <property type="entry name" value="Ribsml_uS5_D2-typ_fold_subgr"/>
</dbReference>
<dbReference type="EC" id="3.4.21.53" evidence="2"/>
<dbReference type="STRING" id="1603606.DSOUD_2778"/>
<keyword evidence="1 2" id="KW-0645">Protease</keyword>
<dbReference type="AlphaFoldDB" id="A0A0M4CYH1"/>
<proteinExistence type="inferred from homology"/>
<dbReference type="InterPro" id="IPR046843">
    <property type="entry name" value="LonB_AAA-LID"/>
</dbReference>
<evidence type="ECO:0000313" key="5">
    <source>
        <dbReference type="EMBL" id="ALC17516.1"/>
    </source>
</evidence>
<reference evidence="5 6" key="1">
    <citation type="submission" date="2015-07" db="EMBL/GenBank/DDBJ databases">
        <title>Isolation and Genomic Characterization of a Novel Halophilic Metal-Reducing Deltaproteobacterium from the Deep Subsurface.</title>
        <authorList>
            <person name="Badalamenti J.P."/>
            <person name="Summers Z.M."/>
            <person name="Gralnick J.A."/>
            <person name="Bond D.R."/>
        </authorList>
    </citation>
    <scope>NUCLEOTIDE SEQUENCE [LARGE SCALE GENOMIC DNA]</scope>
    <source>
        <strain evidence="5 6">WTL</strain>
    </source>
</reference>
<dbReference type="Pfam" id="PF05362">
    <property type="entry name" value="Lon_C"/>
    <property type="match status" value="1"/>
</dbReference>
<evidence type="ECO:0000256" key="3">
    <source>
        <dbReference type="SAM" id="Coils"/>
    </source>
</evidence>
<evidence type="ECO:0000256" key="2">
    <source>
        <dbReference type="PROSITE-ProRule" id="PRU01122"/>
    </source>
</evidence>
<organism evidence="5 6">
    <name type="scientific">Desulfuromonas soudanensis</name>
    <dbReference type="NCBI Taxonomy" id="1603606"/>
    <lineage>
        <taxon>Bacteria</taxon>
        <taxon>Pseudomonadati</taxon>
        <taxon>Thermodesulfobacteriota</taxon>
        <taxon>Desulfuromonadia</taxon>
        <taxon>Desulfuromonadales</taxon>
        <taxon>Desulfuromonadaceae</taxon>
        <taxon>Desulfuromonas</taxon>
    </lineage>
</organism>
<dbReference type="RefSeq" id="WP_279330560.1">
    <property type="nucleotide sequence ID" value="NZ_CP010802.1"/>
</dbReference>
<dbReference type="Proteomes" id="UP000057158">
    <property type="component" value="Chromosome"/>
</dbReference>
<feature type="coiled-coil region" evidence="3">
    <location>
        <begin position="208"/>
        <end position="239"/>
    </location>
</feature>
<name>A0A0M4CYH1_9BACT</name>
<dbReference type="PATRIC" id="fig|1603606.3.peg.3009"/>
<dbReference type="InterPro" id="IPR027065">
    <property type="entry name" value="Lon_Prtase"/>
</dbReference>
<dbReference type="EMBL" id="CP010802">
    <property type="protein sequence ID" value="ALC17516.1"/>
    <property type="molecule type" value="Genomic_DNA"/>
</dbReference>
<dbReference type="PRINTS" id="PR00830">
    <property type="entry name" value="ENDOLAPTASE"/>
</dbReference>
<evidence type="ECO:0000259" key="4">
    <source>
        <dbReference type="PROSITE" id="PS51786"/>
    </source>
</evidence>
<dbReference type="Gene3D" id="1.10.8.60">
    <property type="match status" value="1"/>
</dbReference>
<dbReference type="SUPFAM" id="SSF54211">
    <property type="entry name" value="Ribosomal protein S5 domain 2-like"/>
    <property type="match status" value="1"/>
</dbReference>
<evidence type="ECO:0000313" key="6">
    <source>
        <dbReference type="Proteomes" id="UP000057158"/>
    </source>
</evidence>
<dbReference type="InterPro" id="IPR008269">
    <property type="entry name" value="Lon_proteolytic"/>
</dbReference>
<keyword evidence="6" id="KW-1185">Reference proteome</keyword>